<dbReference type="GO" id="GO:0016787">
    <property type="term" value="F:hydrolase activity"/>
    <property type="evidence" value="ECO:0007669"/>
    <property type="project" value="UniProtKB-KW"/>
</dbReference>
<dbReference type="RefSeq" id="WP_086091408.1">
    <property type="nucleotide sequence ID" value="NZ_CP021112.1"/>
</dbReference>
<dbReference type="AlphaFoldDB" id="A0A1W7A039"/>
<evidence type="ECO:0000313" key="3">
    <source>
        <dbReference type="Proteomes" id="UP000194137"/>
    </source>
</evidence>
<dbReference type="Pfam" id="PF13788">
    <property type="entry name" value="DUF4180"/>
    <property type="match status" value="1"/>
</dbReference>
<feature type="domain" description="DUF4180" evidence="1">
    <location>
        <begin position="11"/>
        <end position="119"/>
    </location>
</feature>
<dbReference type="STRING" id="1235591.CAK95_13790"/>
<dbReference type="EMBL" id="CP021112">
    <property type="protein sequence ID" value="ARQ02953.1"/>
    <property type="molecule type" value="Genomic_DNA"/>
</dbReference>
<proteinExistence type="predicted"/>
<sequence>MSDIAKDIHTDHVLICDAEGPKLAHERDANDLLSAAFAHSATLVAIPVARLGDDFLRLNTRLAGDVVQKFANYKVRLAIVGDLSPQIAQSKALHDFVYEANRGQQLWFVKDMAELEARLAG</sequence>
<evidence type="ECO:0000313" key="2">
    <source>
        <dbReference type="EMBL" id="ARQ02953.1"/>
    </source>
</evidence>
<keyword evidence="2" id="KW-0378">Hydrolase</keyword>
<evidence type="ECO:0000259" key="1">
    <source>
        <dbReference type="Pfam" id="PF13788"/>
    </source>
</evidence>
<gene>
    <name evidence="2" type="ORF">CAK95_13790</name>
</gene>
<keyword evidence="3" id="KW-1185">Reference proteome</keyword>
<dbReference type="OrthoDB" id="8595425at2"/>
<dbReference type="KEGG" id="psin:CAK95_13790"/>
<name>A0A1W7A039_9HYPH</name>
<organism evidence="2 3">
    <name type="scientific">Pseudorhodoplanes sinuspersici</name>
    <dbReference type="NCBI Taxonomy" id="1235591"/>
    <lineage>
        <taxon>Bacteria</taxon>
        <taxon>Pseudomonadati</taxon>
        <taxon>Pseudomonadota</taxon>
        <taxon>Alphaproteobacteria</taxon>
        <taxon>Hyphomicrobiales</taxon>
        <taxon>Pseudorhodoplanes</taxon>
    </lineage>
</organism>
<protein>
    <submittedName>
        <fullName evidence="2">Alpha/beta hydrolase</fullName>
    </submittedName>
</protein>
<reference evidence="2 3" key="1">
    <citation type="submission" date="2017-05" db="EMBL/GenBank/DDBJ databases">
        <title>Full genome sequence of Pseudorhodoplanes sinuspersici.</title>
        <authorList>
            <person name="Dastgheib S.M.M."/>
            <person name="Shavandi M."/>
            <person name="Tirandaz H."/>
        </authorList>
    </citation>
    <scope>NUCLEOTIDE SEQUENCE [LARGE SCALE GENOMIC DNA]</scope>
    <source>
        <strain evidence="2 3">RIPI110</strain>
    </source>
</reference>
<accession>A0A1W7A039</accession>
<dbReference type="Proteomes" id="UP000194137">
    <property type="component" value="Chromosome"/>
</dbReference>
<dbReference type="InterPro" id="IPR025438">
    <property type="entry name" value="DUF4180"/>
</dbReference>